<dbReference type="SUPFAM" id="SSF54529">
    <property type="entry name" value="Mitochondrial glycoprotein MAM33-like"/>
    <property type="match status" value="1"/>
</dbReference>
<accession>A0ABQ7BK51</accession>
<reference evidence="2 3" key="1">
    <citation type="journal article" date="2020" name="BMC Genomics">
        <title>Intraspecific diversification of the crop wild relative Brassica cretica Lam. using demographic model selection.</title>
        <authorList>
            <person name="Kioukis A."/>
            <person name="Michalopoulou V.A."/>
            <person name="Briers L."/>
            <person name="Pirintsos S."/>
            <person name="Studholme D.J."/>
            <person name="Pavlidis P."/>
            <person name="Sarris P.F."/>
        </authorList>
    </citation>
    <scope>NUCLEOTIDE SEQUENCE [LARGE SCALE GENOMIC DNA]</scope>
    <source>
        <strain evidence="3">cv. PFS-1207/04</strain>
    </source>
</reference>
<dbReference type="InterPro" id="IPR003428">
    <property type="entry name" value="MAM33"/>
</dbReference>
<name>A0ABQ7BK51_BRACR</name>
<protein>
    <submittedName>
        <fullName evidence="2">Uncharacterized protein</fullName>
    </submittedName>
</protein>
<feature type="compositionally biased region" description="Basic and acidic residues" evidence="1">
    <location>
        <begin position="187"/>
        <end position="202"/>
    </location>
</feature>
<dbReference type="PANTHER" id="PTHR31365">
    <property type="entry name" value="EXPRESSED PROTEIN"/>
    <property type="match status" value="1"/>
</dbReference>
<feature type="compositionally biased region" description="Basic and acidic residues" evidence="1">
    <location>
        <begin position="269"/>
        <end position="282"/>
    </location>
</feature>
<evidence type="ECO:0000256" key="1">
    <source>
        <dbReference type="SAM" id="MobiDB-lite"/>
    </source>
</evidence>
<dbReference type="Gene3D" id="3.10.280.10">
    <property type="entry name" value="Mitochondrial glycoprotein"/>
    <property type="match status" value="1"/>
</dbReference>
<comment type="caution">
    <text evidence="2">The sequence shown here is derived from an EMBL/GenBank/DDBJ whole genome shotgun (WGS) entry which is preliminary data.</text>
</comment>
<sequence>MYLNYIKEKQVELYREDKIKALYEHITTKHTNYQVEAESRCSLRKMMTHENEWSTKDKMKVIQSRLTLLSQLTRALLEIGEKKDVYKGKKNVGKQKVFLTSDKNLILKTRVNHALRFLALALVYRELDEKMRDVFHSFLEERGVNESLFPFLQAWFKSVGTYESESESEEYILDEGDDDDDLEEEHETQVHPEAEPEVKKAPEVPAPPKEPERQLSKKELKQKEQAEFSRFWSLHPTMVKKTLKISKKRKKENTVGESKASKKKKKKDKQKEVKESQDEVKTNSDAAAEEQEETSSSMFIKEGVVKGLNLGMRLLIQKINWGGGFPRKMVQCNVFERAKGEVALTASGGLRQLPGLTETFEIAALVCVHYDGLLDGKCLLGVIGGTRGKNKRSACTSARSDLRSWLKNNKTGSSCPSSLCDFMHG</sequence>
<feature type="compositionally biased region" description="Basic and acidic residues" evidence="1">
    <location>
        <begin position="209"/>
        <end position="220"/>
    </location>
</feature>
<dbReference type="InterPro" id="IPR036561">
    <property type="entry name" value="MAM33_sf"/>
</dbReference>
<evidence type="ECO:0000313" key="3">
    <source>
        <dbReference type="Proteomes" id="UP000266723"/>
    </source>
</evidence>
<keyword evidence="3" id="KW-1185">Reference proteome</keyword>
<gene>
    <name evidence="2" type="ORF">DY000_02036758</name>
</gene>
<proteinExistence type="predicted"/>
<feature type="region of interest" description="Disordered" evidence="1">
    <location>
        <begin position="243"/>
        <end position="295"/>
    </location>
</feature>
<dbReference type="Proteomes" id="UP000266723">
    <property type="component" value="Unassembled WGS sequence"/>
</dbReference>
<evidence type="ECO:0000313" key="2">
    <source>
        <dbReference type="EMBL" id="KAF3532702.1"/>
    </source>
</evidence>
<dbReference type="Pfam" id="PF14249">
    <property type="entry name" value="Tocopherol_cycl"/>
    <property type="match status" value="1"/>
</dbReference>
<dbReference type="PANTHER" id="PTHR31365:SF20">
    <property type="entry name" value="COPPER ION BINDING PROTEIN"/>
    <property type="match status" value="1"/>
</dbReference>
<dbReference type="EMBL" id="QGKV02001507">
    <property type="protein sequence ID" value="KAF3532702.1"/>
    <property type="molecule type" value="Genomic_DNA"/>
</dbReference>
<feature type="region of interest" description="Disordered" evidence="1">
    <location>
        <begin position="178"/>
        <end position="220"/>
    </location>
</feature>
<dbReference type="InterPro" id="IPR025893">
    <property type="entry name" value="Tocopherol_cyclase"/>
</dbReference>
<dbReference type="Pfam" id="PF02330">
    <property type="entry name" value="MAM33"/>
    <property type="match status" value="1"/>
</dbReference>
<organism evidence="2 3">
    <name type="scientific">Brassica cretica</name>
    <name type="common">Mustard</name>
    <dbReference type="NCBI Taxonomy" id="69181"/>
    <lineage>
        <taxon>Eukaryota</taxon>
        <taxon>Viridiplantae</taxon>
        <taxon>Streptophyta</taxon>
        <taxon>Embryophyta</taxon>
        <taxon>Tracheophyta</taxon>
        <taxon>Spermatophyta</taxon>
        <taxon>Magnoliopsida</taxon>
        <taxon>eudicotyledons</taxon>
        <taxon>Gunneridae</taxon>
        <taxon>Pentapetalae</taxon>
        <taxon>rosids</taxon>
        <taxon>malvids</taxon>
        <taxon>Brassicales</taxon>
        <taxon>Brassicaceae</taxon>
        <taxon>Brassiceae</taxon>
        <taxon>Brassica</taxon>
    </lineage>
</organism>